<proteinExistence type="predicted"/>
<dbReference type="EMBL" id="CM047948">
    <property type="protein sequence ID" value="KAI9896616.1"/>
    <property type="molecule type" value="Genomic_DNA"/>
</dbReference>
<organism evidence="1 2">
    <name type="scientific">Trichothecium roseum</name>
    <dbReference type="NCBI Taxonomy" id="47278"/>
    <lineage>
        <taxon>Eukaryota</taxon>
        <taxon>Fungi</taxon>
        <taxon>Dikarya</taxon>
        <taxon>Ascomycota</taxon>
        <taxon>Pezizomycotina</taxon>
        <taxon>Sordariomycetes</taxon>
        <taxon>Hypocreomycetidae</taxon>
        <taxon>Hypocreales</taxon>
        <taxon>Hypocreales incertae sedis</taxon>
        <taxon>Trichothecium</taxon>
    </lineage>
</organism>
<protein>
    <submittedName>
        <fullName evidence="1">Uncharacterized protein</fullName>
    </submittedName>
</protein>
<sequence length="348" mass="37603">MSAPRSASERSRPPPRSQPPKREPSPEIPSPPAPEPPKEQASSSPSSSTTQPPLHKSQSIRVNTLDQAPQYPTREDRSGLAAAHKFFSGDNARFLYSATILRHHAKDSPIPEIALLGASNVGKSTLVNALVGDGAAARVSQHAGHTITMNAYGVGPPDTLIKTGAVPKGQRMPDHGLVLVDTPGYGYRSKKTWGRSIVQFLERRTPLRGAVVLVGVKKSLSDNDVWVLETLARTNTRLAVVLTKADKSEDEWTPKCQLLAHALRDTLTRLSTDRWKEGDGWDPNFYVTAAGMPVSGKLGNGGGLGGVRMAILEMAGYQMGSKQVVDTKPENVSYDGEIISFDDIQWKS</sequence>
<accession>A0ACC0URC1</accession>
<dbReference type="Proteomes" id="UP001163324">
    <property type="component" value="Chromosome 9"/>
</dbReference>
<evidence type="ECO:0000313" key="1">
    <source>
        <dbReference type="EMBL" id="KAI9896616.1"/>
    </source>
</evidence>
<evidence type="ECO:0000313" key="2">
    <source>
        <dbReference type="Proteomes" id="UP001163324"/>
    </source>
</evidence>
<name>A0ACC0URC1_9HYPO</name>
<comment type="caution">
    <text evidence="1">The sequence shown here is derived from an EMBL/GenBank/DDBJ whole genome shotgun (WGS) entry which is preliminary data.</text>
</comment>
<gene>
    <name evidence="1" type="ORF">N3K66_008788</name>
</gene>
<reference evidence="1" key="1">
    <citation type="submission" date="2022-10" db="EMBL/GenBank/DDBJ databases">
        <title>Complete Genome of Trichothecium roseum strain YXFP-22015, a Plant Pathogen Isolated from Citrus.</title>
        <authorList>
            <person name="Wang Y."/>
            <person name="Zhu L."/>
        </authorList>
    </citation>
    <scope>NUCLEOTIDE SEQUENCE</scope>
    <source>
        <strain evidence="1">YXFP-22015</strain>
    </source>
</reference>
<keyword evidence="2" id="KW-1185">Reference proteome</keyword>